<keyword evidence="5 6" id="KW-0472">Membrane</keyword>
<feature type="transmembrane region" description="Helical" evidence="6">
    <location>
        <begin position="755"/>
        <end position="775"/>
    </location>
</feature>
<feature type="transmembrane region" description="Helical" evidence="6">
    <location>
        <begin position="723"/>
        <end position="743"/>
    </location>
</feature>
<sequence length="794" mass="89402">MFKNYLKAAWRNLLKNKAHSFINITGLSAGMAVAMLIGLWVWDEVTFNHYHKNYDRIATLKQNQLLNGGIDTWQSMPYPIGDALRNSYGNYFKHVVMSSWTQPHLLTVGDTRIMKNGNSMEPEALDMLSLKMQQGTYAALKDPYSIVLSASLARTLFGDANPMDKLIKIDNKDELKVTGVYEDLPANTSFASTTFFLPWEYKLITDKWIRENPNPWGSNGFQVFVEMADHMDMAQVSRKIRNIRLDHQQPDERKFHSQIFLHPMRKWHLYEQFKQGVNTGGRIQFVWLFGIIGVFVLLLACINFMNLSTARSEKRAKEVGIRKAIGSFRLQLIWQFFGESLMMSVIAFVLCLILVQLMLPFFNEVADKNISMLWGSPLFWLAGIGCTVITGLVAGSYPALYLSSFQPVKVLKGTFRVGRLAAVPRKVLVVVQFTVSVVLIIGTIVIFRQVQFARDRPVGYNRDGLVSVDLMATEVADHFEAVKHALQSNGAVTEIAQAESPLTQVWNTNGGFDWKDKDPSLSVDFPTTGVSPEFGKTIGWQFKEGRDFSREFASDSAAFVLNESAVKFMGLKNPVGEIIKWDGMSFHVIGVIKDMIVESPYAPVRPSVFCIAKNPNNFLILRLNPAASATEALRKIEAVFKQYSPAAPFSYKFVDLEYARKFENEQRIGKLSSGFAILAIFISCLGLFGMATFMAEQRTKEIGIRKVMGASVLNVWTLLSKDFVMLVVIALLIAAPLAYFGMYKWLQHYEYRSGIAWWIFAVTAAGAVIITLLTVSYQAIKAALMNPVKSLRSE</sequence>
<evidence type="ECO:0000256" key="4">
    <source>
        <dbReference type="ARBA" id="ARBA00022989"/>
    </source>
</evidence>
<feature type="domain" description="ABC3 transporter permease C-terminal" evidence="7">
    <location>
        <begin position="675"/>
        <end position="787"/>
    </location>
</feature>
<dbReference type="PANTHER" id="PTHR30572:SF18">
    <property type="entry name" value="ABC-TYPE MACROLIDE FAMILY EXPORT SYSTEM PERMEASE COMPONENT 2"/>
    <property type="match status" value="1"/>
</dbReference>
<evidence type="ECO:0000259" key="8">
    <source>
        <dbReference type="Pfam" id="PF12704"/>
    </source>
</evidence>
<dbReference type="InterPro" id="IPR003838">
    <property type="entry name" value="ABC3_permease_C"/>
</dbReference>
<evidence type="ECO:0000256" key="2">
    <source>
        <dbReference type="ARBA" id="ARBA00022475"/>
    </source>
</evidence>
<evidence type="ECO:0000259" key="7">
    <source>
        <dbReference type="Pfam" id="PF02687"/>
    </source>
</evidence>
<dbReference type="AlphaFoldDB" id="A0A1H7IBR3"/>
<feature type="domain" description="MacB-like periplasmic core" evidence="8">
    <location>
        <begin position="20"/>
        <end position="242"/>
    </location>
</feature>
<dbReference type="Pfam" id="PF02687">
    <property type="entry name" value="FtsX"/>
    <property type="match status" value="2"/>
</dbReference>
<keyword evidence="4 6" id="KW-1133">Transmembrane helix</keyword>
<proteinExistence type="predicted"/>
<organism evidence="9 10">
    <name type="scientific">Chitinophaga rupis</name>
    <dbReference type="NCBI Taxonomy" id="573321"/>
    <lineage>
        <taxon>Bacteria</taxon>
        <taxon>Pseudomonadati</taxon>
        <taxon>Bacteroidota</taxon>
        <taxon>Chitinophagia</taxon>
        <taxon>Chitinophagales</taxon>
        <taxon>Chitinophagaceae</taxon>
        <taxon>Chitinophaga</taxon>
    </lineage>
</organism>
<feature type="transmembrane region" description="Helical" evidence="6">
    <location>
        <begin position="285"/>
        <end position="307"/>
    </location>
</feature>
<dbReference type="PANTHER" id="PTHR30572">
    <property type="entry name" value="MEMBRANE COMPONENT OF TRANSPORTER-RELATED"/>
    <property type="match status" value="1"/>
</dbReference>
<gene>
    <name evidence="9" type="ORF">SAMN04488505_101513</name>
</gene>
<dbReference type="Proteomes" id="UP000198984">
    <property type="component" value="Unassembled WGS sequence"/>
</dbReference>
<keyword evidence="3 6" id="KW-0812">Transmembrane</keyword>
<feature type="transmembrane region" description="Helical" evidence="6">
    <location>
        <begin position="423"/>
        <end position="447"/>
    </location>
</feature>
<evidence type="ECO:0000256" key="6">
    <source>
        <dbReference type="SAM" id="Phobius"/>
    </source>
</evidence>
<feature type="transmembrane region" description="Helical" evidence="6">
    <location>
        <begin position="379"/>
        <end position="402"/>
    </location>
</feature>
<dbReference type="InterPro" id="IPR050250">
    <property type="entry name" value="Macrolide_Exporter_MacB"/>
</dbReference>
<protein>
    <submittedName>
        <fullName evidence="9">ABC-type antimicrobial peptide transport system, permease component</fullName>
    </submittedName>
</protein>
<evidence type="ECO:0000313" key="9">
    <source>
        <dbReference type="EMBL" id="SEK59919.1"/>
    </source>
</evidence>
<keyword evidence="10" id="KW-1185">Reference proteome</keyword>
<evidence type="ECO:0000256" key="5">
    <source>
        <dbReference type="ARBA" id="ARBA00023136"/>
    </source>
</evidence>
<evidence type="ECO:0000256" key="1">
    <source>
        <dbReference type="ARBA" id="ARBA00004651"/>
    </source>
</evidence>
<keyword evidence="2" id="KW-1003">Cell membrane</keyword>
<dbReference type="InterPro" id="IPR025857">
    <property type="entry name" value="MacB_PCD"/>
</dbReference>
<reference evidence="9 10" key="1">
    <citation type="submission" date="2016-10" db="EMBL/GenBank/DDBJ databases">
        <authorList>
            <person name="de Groot N.N."/>
        </authorList>
    </citation>
    <scope>NUCLEOTIDE SEQUENCE [LARGE SCALE GENOMIC DNA]</scope>
    <source>
        <strain evidence="9 10">DSM 21039</strain>
    </source>
</reference>
<evidence type="ECO:0000313" key="10">
    <source>
        <dbReference type="Proteomes" id="UP000198984"/>
    </source>
</evidence>
<feature type="domain" description="ABC3 transporter permease C-terminal" evidence="7">
    <location>
        <begin position="291"/>
        <end position="406"/>
    </location>
</feature>
<evidence type="ECO:0000256" key="3">
    <source>
        <dbReference type="ARBA" id="ARBA00022692"/>
    </source>
</evidence>
<comment type="subcellular location">
    <subcellularLocation>
        <location evidence="1">Cell membrane</location>
        <topology evidence="1">Multi-pass membrane protein</topology>
    </subcellularLocation>
</comment>
<dbReference type="EMBL" id="FOBB01000001">
    <property type="protein sequence ID" value="SEK59919.1"/>
    <property type="molecule type" value="Genomic_DNA"/>
</dbReference>
<dbReference type="Pfam" id="PF12704">
    <property type="entry name" value="MacB_PCD"/>
    <property type="match status" value="2"/>
</dbReference>
<feature type="transmembrane region" description="Helical" evidence="6">
    <location>
        <begin position="332"/>
        <end position="359"/>
    </location>
</feature>
<feature type="transmembrane region" description="Helical" evidence="6">
    <location>
        <begin position="674"/>
        <end position="695"/>
    </location>
</feature>
<feature type="domain" description="MacB-like periplasmic core" evidence="8">
    <location>
        <begin position="435"/>
        <end position="638"/>
    </location>
</feature>
<dbReference type="RefSeq" id="WP_089906574.1">
    <property type="nucleotide sequence ID" value="NZ_FOBB01000001.1"/>
</dbReference>
<dbReference type="GO" id="GO:0005886">
    <property type="term" value="C:plasma membrane"/>
    <property type="evidence" value="ECO:0007669"/>
    <property type="project" value="UniProtKB-SubCell"/>
</dbReference>
<dbReference type="STRING" id="573321.SAMN04488505_101513"/>
<feature type="transmembrane region" description="Helical" evidence="6">
    <location>
        <begin position="21"/>
        <end position="42"/>
    </location>
</feature>
<accession>A0A1H7IBR3</accession>
<dbReference type="GO" id="GO:0022857">
    <property type="term" value="F:transmembrane transporter activity"/>
    <property type="evidence" value="ECO:0007669"/>
    <property type="project" value="TreeGrafter"/>
</dbReference>
<name>A0A1H7IBR3_9BACT</name>
<dbReference type="OrthoDB" id="5933722at2"/>